<dbReference type="EMBL" id="JASCZI010121117">
    <property type="protein sequence ID" value="MED6159883.1"/>
    <property type="molecule type" value="Genomic_DNA"/>
</dbReference>
<evidence type="ECO:0000313" key="1">
    <source>
        <dbReference type="EMBL" id="MED6159883.1"/>
    </source>
</evidence>
<name>A0ABU6UJ55_9FABA</name>
<proteinExistence type="predicted"/>
<comment type="caution">
    <text evidence="1">The sequence shown here is derived from an EMBL/GenBank/DDBJ whole genome shotgun (WGS) entry which is preliminary data.</text>
</comment>
<dbReference type="Proteomes" id="UP001341840">
    <property type="component" value="Unassembled WGS sequence"/>
</dbReference>
<accession>A0ABU6UJ55</accession>
<feature type="non-terminal residue" evidence="1">
    <location>
        <position position="1"/>
    </location>
</feature>
<gene>
    <name evidence="1" type="ORF">PIB30_046330</name>
</gene>
<evidence type="ECO:0000313" key="2">
    <source>
        <dbReference type="Proteomes" id="UP001341840"/>
    </source>
</evidence>
<sequence length="61" mass="7069">STLSTDYSSNKQQSFTEFITKYNIVFQGYKITMLLKTQAFGFFQLLSLLRHSQLTGTRILI</sequence>
<keyword evidence="2" id="KW-1185">Reference proteome</keyword>
<protein>
    <submittedName>
        <fullName evidence="1">Uncharacterized protein</fullName>
    </submittedName>
</protein>
<reference evidence="1 2" key="1">
    <citation type="journal article" date="2023" name="Plants (Basel)">
        <title>Bridging the Gap: Combining Genomics and Transcriptomics Approaches to Understand Stylosanthes scabra, an Orphan Legume from the Brazilian Caatinga.</title>
        <authorList>
            <person name="Ferreira-Neto J.R.C."/>
            <person name="da Silva M.D."/>
            <person name="Binneck E."/>
            <person name="de Melo N.F."/>
            <person name="da Silva R.H."/>
            <person name="de Melo A.L.T.M."/>
            <person name="Pandolfi V."/>
            <person name="Bustamante F.O."/>
            <person name="Brasileiro-Vidal A.C."/>
            <person name="Benko-Iseppon A.M."/>
        </authorList>
    </citation>
    <scope>NUCLEOTIDE SEQUENCE [LARGE SCALE GENOMIC DNA]</scope>
    <source>
        <tissue evidence="1">Leaves</tissue>
    </source>
</reference>
<organism evidence="1 2">
    <name type="scientific">Stylosanthes scabra</name>
    <dbReference type="NCBI Taxonomy" id="79078"/>
    <lineage>
        <taxon>Eukaryota</taxon>
        <taxon>Viridiplantae</taxon>
        <taxon>Streptophyta</taxon>
        <taxon>Embryophyta</taxon>
        <taxon>Tracheophyta</taxon>
        <taxon>Spermatophyta</taxon>
        <taxon>Magnoliopsida</taxon>
        <taxon>eudicotyledons</taxon>
        <taxon>Gunneridae</taxon>
        <taxon>Pentapetalae</taxon>
        <taxon>rosids</taxon>
        <taxon>fabids</taxon>
        <taxon>Fabales</taxon>
        <taxon>Fabaceae</taxon>
        <taxon>Papilionoideae</taxon>
        <taxon>50 kb inversion clade</taxon>
        <taxon>dalbergioids sensu lato</taxon>
        <taxon>Dalbergieae</taxon>
        <taxon>Pterocarpus clade</taxon>
        <taxon>Stylosanthes</taxon>
    </lineage>
</organism>